<sequence>MYDLNSVRDMLEANPDSKWSWVIYRTTYGDDAEWERFMNHLNTRIRLKLEAEGTATCSLASIGLYKMTCVWRMLVSERCASKLSQ</sequence>
<name>A0A6A6HVY6_9PLEO</name>
<dbReference type="OrthoDB" id="4424523at2759"/>
<gene>
    <name evidence="1" type="ORF">BU26DRAFT_524407</name>
</gene>
<accession>A0A6A6HVY6</accession>
<dbReference type="Proteomes" id="UP000800094">
    <property type="component" value="Unassembled WGS sequence"/>
</dbReference>
<protein>
    <submittedName>
        <fullName evidence="1">Uncharacterized protein</fullName>
    </submittedName>
</protein>
<dbReference type="GeneID" id="54583610"/>
<proteinExistence type="predicted"/>
<keyword evidence="2" id="KW-1185">Reference proteome</keyword>
<reference evidence="1" key="1">
    <citation type="journal article" date="2020" name="Stud. Mycol.">
        <title>101 Dothideomycetes genomes: a test case for predicting lifestyles and emergence of pathogens.</title>
        <authorList>
            <person name="Haridas S."/>
            <person name="Albert R."/>
            <person name="Binder M."/>
            <person name="Bloem J."/>
            <person name="Labutti K."/>
            <person name="Salamov A."/>
            <person name="Andreopoulos B."/>
            <person name="Baker S."/>
            <person name="Barry K."/>
            <person name="Bills G."/>
            <person name="Bluhm B."/>
            <person name="Cannon C."/>
            <person name="Castanera R."/>
            <person name="Culley D."/>
            <person name="Daum C."/>
            <person name="Ezra D."/>
            <person name="Gonzalez J."/>
            <person name="Henrissat B."/>
            <person name="Kuo A."/>
            <person name="Liang C."/>
            <person name="Lipzen A."/>
            <person name="Lutzoni F."/>
            <person name="Magnuson J."/>
            <person name="Mondo S."/>
            <person name="Nolan M."/>
            <person name="Ohm R."/>
            <person name="Pangilinan J."/>
            <person name="Park H.-J."/>
            <person name="Ramirez L."/>
            <person name="Alfaro M."/>
            <person name="Sun H."/>
            <person name="Tritt A."/>
            <person name="Yoshinaga Y."/>
            <person name="Zwiers L.-H."/>
            <person name="Turgeon B."/>
            <person name="Goodwin S."/>
            <person name="Spatafora J."/>
            <person name="Crous P."/>
            <person name="Grigoriev I."/>
        </authorList>
    </citation>
    <scope>NUCLEOTIDE SEQUENCE</scope>
    <source>
        <strain evidence="1">CBS 122368</strain>
    </source>
</reference>
<organism evidence="1 2">
    <name type="scientific">Trematosphaeria pertusa</name>
    <dbReference type="NCBI Taxonomy" id="390896"/>
    <lineage>
        <taxon>Eukaryota</taxon>
        <taxon>Fungi</taxon>
        <taxon>Dikarya</taxon>
        <taxon>Ascomycota</taxon>
        <taxon>Pezizomycotina</taxon>
        <taxon>Dothideomycetes</taxon>
        <taxon>Pleosporomycetidae</taxon>
        <taxon>Pleosporales</taxon>
        <taxon>Massarineae</taxon>
        <taxon>Trematosphaeriaceae</taxon>
        <taxon>Trematosphaeria</taxon>
    </lineage>
</organism>
<evidence type="ECO:0000313" key="1">
    <source>
        <dbReference type="EMBL" id="KAF2242217.1"/>
    </source>
</evidence>
<evidence type="ECO:0000313" key="2">
    <source>
        <dbReference type="Proteomes" id="UP000800094"/>
    </source>
</evidence>
<dbReference type="EMBL" id="ML987208">
    <property type="protein sequence ID" value="KAF2242217.1"/>
    <property type="molecule type" value="Genomic_DNA"/>
</dbReference>
<dbReference type="RefSeq" id="XP_033677221.1">
    <property type="nucleotide sequence ID" value="XM_033830280.1"/>
</dbReference>
<dbReference type="AlphaFoldDB" id="A0A6A6HVY6"/>